<accession>A0A4Q7L0Y9</accession>
<gene>
    <name evidence="1" type="ORF">EV193_102124</name>
</gene>
<keyword evidence="2" id="KW-1185">Reference proteome</keyword>
<evidence type="ECO:0000313" key="2">
    <source>
        <dbReference type="Proteomes" id="UP000294257"/>
    </source>
</evidence>
<dbReference type="SUPFAM" id="SSF52540">
    <property type="entry name" value="P-loop containing nucleoside triphosphate hydrolases"/>
    <property type="match status" value="1"/>
</dbReference>
<dbReference type="AlphaFoldDB" id="A0A4Q7L0Y9"/>
<evidence type="ECO:0008006" key="3">
    <source>
        <dbReference type="Google" id="ProtNLM"/>
    </source>
</evidence>
<protein>
    <recommendedName>
        <fullName evidence="3">ATP-binding cassette subfamily B protein</fullName>
    </recommendedName>
</protein>
<proteinExistence type="predicted"/>
<sequence>MLRGRTALVVAHRLSQAATADRIAVMDGGRIVEIGTHQELLTSGGHYAELWSAWSATRAKA</sequence>
<evidence type="ECO:0000313" key="1">
    <source>
        <dbReference type="EMBL" id="RZS43148.1"/>
    </source>
</evidence>
<dbReference type="PANTHER" id="PTHR24222">
    <property type="entry name" value="ABC TRANSPORTER B FAMILY"/>
    <property type="match status" value="1"/>
</dbReference>
<dbReference type="InterPro" id="IPR027417">
    <property type="entry name" value="P-loop_NTPase"/>
</dbReference>
<comment type="caution">
    <text evidence="1">The sequence shown here is derived from an EMBL/GenBank/DDBJ whole genome shotgun (WGS) entry which is preliminary data.</text>
</comment>
<dbReference type="GO" id="GO:0005886">
    <property type="term" value="C:plasma membrane"/>
    <property type="evidence" value="ECO:0007669"/>
    <property type="project" value="TreeGrafter"/>
</dbReference>
<dbReference type="Proteomes" id="UP000294257">
    <property type="component" value="Unassembled WGS sequence"/>
</dbReference>
<dbReference type="PANTHER" id="PTHR24222:SF76">
    <property type="entry name" value="MYCOBACTIN IMPORT ATP-BINDING_PERMEASE PROTEIN IRTB"/>
    <property type="match status" value="1"/>
</dbReference>
<dbReference type="InterPro" id="IPR039421">
    <property type="entry name" value="Type_1_exporter"/>
</dbReference>
<name>A0A4Q7L0Y9_9PSEU</name>
<dbReference type="GO" id="GO:0042626">
    <property type="term" value="F:ATPase-coupled transmembrane transporter activity"/>
    <property type="evidence" value="ECO:0007669"/>
    <property type="project" value="TreeGrafter"/>
</dbReference>
<dbReference type="EMBL" id="SGWQ01000002">
    <property type="protein sequence ID" value="RZS43148.1"/>
    <property type="molecule type" value="Genomic_DNA"/>
</dbReference>
<reference evidence="1 2" key="1">
    <citation type="submission" date="2019-02" db="EMBL/GenBank/DDBJ databases">
        <title>Genomic Encyclopedia of Type Strains, Phase IV (KMG-IV): sequencing the most valuable type-strain genomes for metagenomic binning, comparative biology and taxonomic classification.</title>
        <authorList>
            <person name="Goeker M."/>
        </authorList>
    </citation>
    <scope>NUCLEOTIDE SEQUENCE [LARGE SCALE GENOMIC DNA]</scope>
    <source>
        <strain evidence="1 2">DSM 101727</strain>
    </source>
</reference>
<organism evidence="1 2">
    <name type="scientific">Herbihabitans rhizosphaerae</name>
    <dbReference type="NCBI Taxonomy" id="1872711"/>
    <lineage>
        <taxon>Bacteria</taxon>
        <taxon>Bacillati</taxon>
        <taxon>Actinomycetota</taxon>
        <taxon>Actinomycetes</taxon>
        <taxon>Pseudonocardiales</taxon>
        <taxon>Pseudonocardiaceae</taxon>
        <taxon>Herbihabitans</taxon>
    </lineage>
</organism>
<dbReference type="Gene3D" id="3.40.50.300">
    <property type="entry name" value="P-loop containing nucleotide triphosphate hydrolases"/>
    <property type="match status" value="1"/>
</dbReference>